<dbReference type="SUPFAM" id="SSF52091">
    <property type="entry name" value="SpoIIaa-like"/>
    <property type="match status" value="1"/>
</dbReference>
<evidence type="ECO:0000313" key="5">
    <source>
        <dbReference type="EMBL" id="QEV09894.1"/>
    </source>
</evidence>
<dbReference type="PANTHER" id="PTHR33495">
    <property type="entry name" value="ANTI-SIGMA FACTOR ANTAGONIST TM_1081-RELATED-RELATED"/>
    <property type="match status" value="1"/>
</dbReference>
<dbReference type="GeneID" id="95539414"/>
<proteinExistence type="inferred from homology"/>
<evidence type="ECO:0000313" key="6">
    <source>
        <dbReference type="Proteomes" id="UP000326041"/>
    </source>
</evidence>
<dbReference type="EMBL" id="CP023697">
    <property type="protein sequence ID" value="QEV09894.1"/>
    <property type="molecule type" value="Genomic_DNA"/>
</dbReference>
<dbReference type="Gene3D" id="3.30.750.24">
    <property type="entry name" value="STAS domain"/>
    <property type="match status" value="1"/>
</dbReference>
<reference evidence="5 6" key="1">
    <citation type="submission" date="2017-09" db="EMBL/GenBank/DDBJ databases">
        <authorList>
            <person name="Lee N."/>
            <person name="Cho B.-K."/>
        </authorList>
    </citation>
    <scope>NUCLEOTIDE SEQUENCE [LARGE SCALE GENOMIC DNA]</scope>
    <source>
        <strain evidence="5 6">ATCC 13879</strain>
    </source>
</reference>
<accession>A0ABX6B728</accession>
<gene>
    <name evidence="5" type="ORF">CP972_33630</name>
</gene>
<dbReference type="RefSeq" id="WP_055604868.1">
    <property type="nucleotide sequence ID" value="NZ_CP023697.1"/>
</dbReference>
<evidence type="ECO:0000259" key="4">
    <source>
        <dbReference type="PROSITE" id="PS50801"/>
    </source>
</evidence>
<protein>
    <recommendedName>
        <fullName evidence="2">Anti-sigma factor antagonist</fullName>
    </recommendedName>
</protein>
<evidence type="ECO:0000256" key="2">
    <source>
        <dbReference type="RuleBase" id="RU003749"/>
    </source>
</evidence>
<dbReference type="Proteomes" id="UP000326041">
    <property type="component" value="Chromosome"/>
</dbReference>
<keyword evidence="6" id="KW-1185">Reference proteome</keyword>
<feature type="domain" description="STAS" evidence="4">
    <location>
        <begin position="16"/>
        <end position="113"/>
    </location>
</feature>
<name>A0ABX6B728_9ACTN</name>
<dbReference type="InterPro" id="IPR036513">
    <property type="entry name" value="STAS_dom_sf"/>
</dbReference>
<feature type="compositionally biased region" description="Polar residues" evidence="3">
    <location>
        <begin position="121"/>
        <end position="131"/>
    </location>
</feature>
<evidence type="ECO:0000256" key="1">
    <source>
        <dbReference type="ARBA" id="ARBA00009013"/>
    </source>
</evidence>
<feature type="region of interest" description="Disordered" evidence="3">
    <location>
        <begin position="108"/>
        <end position="131"/>
    </location>
</feature>
<dbReference type="Pfam" id="PF01740">
    <property type="entry name" value="STAS"/>
    <property type="match status" value="1"/>
</dbReference>
<comment type="similarity">
    <text evidence="1 2">Belongs to the anti-sigma-factor antagonist family.</text>
</comment>
<evidence type="ECO:0000256" key="3">
    <source>
        <dbReference type="SAM" id="MobiDB-lite"/>
    </source>
</evidence>
<dbReference type="NCBIfam" id="TIGR00377">
    <property type="entry name" value="ant_ant_sig"/>
    <property type="match status" value="1"/>
</dbReference>
<dbReference type="PROSITE" id="PS50801">
    <property type="entry name" value="STAS"/>
    <property type="match status" value="1"/>
</dbReference>
<sequence>MSLLKITTRDVATGPLLEIAGELDYTSAPALRELLTTLTLRPGQRLVLDLAAMEFCDSSGLTALIAARNHAHAARADIALAAVPPRTLRVLRIVGLDQVFPLYADSRSATRALTPPPGPDSGTSRTRAAGP</sequence>
<dbReference type="CDD" id="cd07043">
    <property type="entry name" value="STAS_anti-anti-sigma_factors"/>
    <property type="match status" value="1"/>
</dbReference>
<organism evidence="5 6">
    <name type="scientific">Streptomyces prasinus</name>
    <dbReference type="NCBI Taxonomy" id="67345"/>
    <lineage>
        <taxon>Bacteria</taxon>
        <taxon>Bacillati</taxon>
        <taxon>Actinomycetota</taxon>
        <taxon>Actinomycetes</taxon>
        <taxon>Kitasatosporales</taxon>
        <taxon>Streptomycetaceae</taxon>
        <taxon>Streptomyces</taxon>
    </lineage>
</organism>
<dbReference type="InterPro" id="IPR003658">
    <property type="entry name" value="Anti-sigma_ant"/>
</dbReference>
<dbReference type="PANTHER" id="PTHR33495:SF2">
    <property type="entry name" value="ANTI-SIGMA FACTOR ANTAGONIST TM_1081-RELATED"/>
    <property type="match status" value="1"/>
</dbReference>
<dbReference type="InterPro" id="IPR002645">
    <property type="entry name" value="STAS_dom"/>
</dbReference>